<keyword evidence="3 10" id="KW-0328">Glycosyltransferase</keyword>
<dbReference type="EMBL" id="JAPJDA010000001">
    <property type="protein sequence ID" value="MCX2836737.1"/>
    <property type="molecule type" value="Genomic_DNA"/>
</dbReference>
<name>A0A9X3I0A9_9FLAO</name>
<feature type="transmembrane region" description="Helical" evidence="8">
    <location>
        <begin position="256"/>
        <end position="278"/>
    </location>
</feature>
<dbReference type="GO" id="GO:0009103">
    <property type="term" value="P:lipopolysaccharide biosynthetic process"/>
    <property type="evidence" value="ECO:0007669"/>
    <property type="project" value="UniProtKB-ARBA"/>
</dbReference>
<accession>A0A9X3I0A9</accession>
<keyword evidence="6 8" id="KW-1133">Transmembrane helix</keyword>
<feature type="transmembrane region" description="Helical" evidence="8">
    <location>
        <begin position="377"/>
        <end position="398"/>
    </location>
</feature>
<keyword evidence="2" id="KW-1003">Cell membrane</keyword>
<dbReference type="InterPro" id="IPR050297">
    <property type="entry name" value="LipidA_mod_glycosyltrf_83"/>
</dbReference>
<comment type="caution">
    <text evidence="10">The sequence shown here is derived from an EMBL/GenBank/DDBJ whole genome shotgun (WGS) entry which is preliminary data.</text>
</comment>
<evidence type="ECO:0000256" key="1">
    <source>
        <dbReference type="ARBA" id="ARBA00004651"/>
    </source>
</evidence>
<comment type="subcellular location">
    <subcellularLocation>
        <location evidence="1">Cell membrane</location>
        <topology evidence="1">Multi-pass membrane protein</topology>
    </subcellularLocation>
</comment>
<evidence type="ECO:0000313" key="11">
    <source>
        <dbReference type="Proteomes" id="UP001148482"/>
    </source>
</evidence>
<feature type="transmembrane region" description="Helical" evidence="8">
    <location>
        <begin position="181"/>
        <end position="197"/>
    </location>
</feature>
<keyword evidence="4 10" id="KW-0808">Transferase</keyword>
<keyword evidence="5 8" id="KW-0812">Transmembrane</keyword>
<keyword evidence="7 8" id="KW-0472">Membrane</keyword>
<feature type="transmembrane region" description="Helical" evidence="8">
    <location>
        <begin position="137"/>
        <end position="154"/>
    </location>
</feature>
<reference evidence="10" key="1">
    <citation type="submission" date="2022-11" db="EMBL/GenBank/DDBJ databases">
        <title>Salinimicrobium profundisediminis sp. nov., isolated from deep-sea sediment of the Mariana Trench.</title>
        <authorList>
            <person name="Fu H."/>
        </authorList>
    </citation>
    <scope>NUCLEOTIDE SEQUENCE</scope>
    <source>
        <strain evidence="10">MT39</strain>
    </source>
</reference>
<evidence type="ECO:0000259" key="9">
    <source>
        <dbReference type="Pfam" id="PF02366"/>
    </source>
</evidence>
<dbReference type="AlphaFoldDB" id="A0A9X3I0A9"/>
<evidence type="ECO:0000256" key="5">
    <source>
        <dbReference type="ARBA" id="ARBA00022692"/>
    </source>
</evidence>
<feature type="transmembrane region" description="Helical" evidence="8">
    <location>
        <begin position="347"/>
        <end position="371"/>
    </location>
</feature>
<evidence type="ECO:0000256" key="8">
    <source>
        <dbReference type="SAM" id="Phobius"/>
    </source>
</evidence>
<sequence>MTKNQQYLLYILLVWALIFVVHLDVIYINIMEARNFITAREMVTNDNWILTTLNAEARYEKPPLPTWLTAISGILFGFTSVFGLRLPAALVTLLLLYTFYRLLPKLEVSLKQSFLATLILASSFYIIFMGRNGQWDIFTHSFMLVAIYFLWNFFGSEKNLLKNAIFGGIFLGFSIMSKGPVSLYALLLPFLIAYASVHKFKGFKKKWKSFLVLLVLALGIGGWWFIYVRLADPVAFIEITSREATRWTNYNVRPFYYYWSFVVQSGIWTIPAFVALLYPYLKNRVANKKAYKFALFWTLAAVVLLSIIPEKKSRYLLPVLIPMALNTSFYIEYLFRRFKDLSKKEGYVVYFNHGLIAVIGLAFPIAGYFMLELEGHWFWYISASVILLGLAVALLYFLKKRKYPYVFFLTIAFMCGIMSFAFPLSDAFLKNPDFRNFDELQKFAEAEEFQVYEYVSETPEIIWEYGEPIPKLHADELRLPEADRFGIILQEKDSAFIDTLKRDFRVLSSRRYDLNYVSPKASTYKSRLIRMFYLLERRRE</sequence>
<gene>
    <name evidence="10" type="ORF">OQ279_01115</name>
</gene>
<dbReference type="Pfam" id="PF02366">
    <property type="entry name" value="PMT"/>
    <property type="match status" value="1"/>
</dbReference>
<feature type="transmembrane region" description="Helical" evidence="8">
    <location>
        <begin position="7"/>
        <end position="30"/>
    </location>
</feature>
<dbReference type="PANTHER" id="PTHR33908">
    <property type="entry name" value="MANNOSYLTRANSFERASE YKCB-RELATED"/>
    <property type="match status" value="1"/>
</dbReference>
<proteinExistence type="predicted"/>
<evidence type="ECO:0000313" key="10">
    <source>
        <dbReference type="EMBL" id="MCX2836737.1"/>
    </source>
</evidence>
<dbReference type="EC" id="2.4.-.-" evidence="10"/>
<feature type="transmembrane region" description="Helical" evidence="8">
    <location>
        <begin position="290"/>
        <end position="309"/>
    </location>
</feature>
<protein>
    <submittedName>
        <fullName evidence="10">Glycosyltransferase family 39 protein</fullName>
        <ecNumber evidence="10">2.4.-.-</ecNumber>
    </submittedName>
</protein>
<feature type="transmembrane region" description="Helical" evidence="8">
    <location>
        <begin position="209"/>
        <end position="226"/>
    </location>
</feature>
<dbReference type="GO" id="GO:0010041">
    <property type="term" value="P:response to iron(III) ion"/>
    <property type="evidence" value="ECO:0007669"/>
    <property type="project" value="TreeGrafter"/>
</dbReference>
<dbReference type="RefSeq" id="WP_266067907.1">
    <property type="nucleotide sequence ID" value="NZ_JAPJDA010000001.1"/>
</dbReference>
<evidence type="ECO:0000256" key="6">
    <source>
        <dbReference type="ARBA" id="ARBA00022989"/>
    </source>
</evidence>
<dbReference type="GO" id="GO:0016763">
    <property type="term" value="F:pentosyltransferase activity"/>
    <property type="evidence" value="ECO:0007669"/>
    <property type="project" value="TreeGrafter"/>
</dbReference>
<evidence type="ECO:0000256" key="2">
    <source>
        <dbReference type="ARBA" id="ARBA00022475"/>
    </source>
</evidence>
<organism evidence="10 11">
    <name type="scientific">Salinimicrobium profundisediminis</name>
    <dbReference type="NCBI Taxonomy" id="2994553"/>
    <lineage>
        <taxon>Bacteria</taxon>
        <taxon>Pseudomonadati</taxon>
        <taxon>Bacteroidota</taxon>
        <taxon>Flavobacteriia</taxon>
        <taxon>Flavobacteriales</taxon>
        <taxon>Flavobacteriaceae</taxon>
        <taxon>Salinimicrobium</taxon>
    </lineage>
</organism>
<feature type="domain" description="ArnT-like N-terminal" evidence="9">
    <location>
        <begin position="39"/>
        <end position="230"/>
    </location>
</feature>
<dbReference type="Proteomes" id="UP001148482">
    <property type="component" value="Unassembled WGS sequence"/>
</dbReference>
<feature type="transmembrane region" description="Helical" evidence="8">
    <location>
        <begin position="315"/>
        <end position="335"/>
    </location>
</feature>
<feature type="transmembrane region" description="Helical" evidence="8">
    <location>
        <begin position="112"/>
        <end position="131"/>
    </location>
</feature>
<keyword evidence="11" id="KW-1185">Reference proteome</keyword>
<feature type="transmembrane region" description="Helical" evidence="8">
    <location>
        <begin position="405"/>
        <end position="424"/>
    </location>
</feature>
<feature type="transmembrane region" description="Helical" evidence="8">
    <location>
        <begin position="67"/>
        <end position="100"/>
    </location>
</feature>
<dbReference type="InterPro" id="IPR003342">
    <property type="entry name" value="ArnT-like_N"/>
</dbReference>
<evidence type="ECO:0000256" key="7">
    <source>
        <dbReference type="ARBA" id="ARBA00023136"/>
    </source>
</evidence>
<evidence type="ECO:0000256" key="3">
    <source>
        <dbReference type="ARBA" id="ARBA00022676"/>
    </source>
</evidence>
<dbReference type="PANTHER" id="PTHR33908:SF3">
    <property type="entry name" value="UNDECAPRENYL PHOSPHATE-ALPHA-4-AMINO-4-DEOXY-L-ARABINOSE ARABINOSYL TRANSFERASE"/>
    <property type="match status" value="1"/>
</dbReference>
<evidence type="ECO:0000256" key="4">
    <source>
        <dbReference type="ARBA" id="ARBA00022679"/>
    </source>
</evidence>
<dbReference type="GO" id="GO:0005886">
    <property type="term" value="C:plasma membrane"/>
    <property type="evidence" value="ECO:0007669"/>
    <property type="project" value="UniProtKB-SubCell"/>
</dbReference>